<reference evidence="3" key="1">
    <citation type="submission" date="2021-02" db="EMBL/GenBank/DDBJ databases">
        <authorList>
            <person name="Dougan E. K."/>
            <person name="Rhodes N."/>
            <person name="Thang M."/>
            <person name="Chan C."/>
        </authorList>
    </citation>
    <scope>NUCLEOTIDE SEQUENCE</scope>
</reference>
<dbReference type="SUPFAM" id="SSF56219">
    <property type="entry name" value="DNase I-like"/>
    <property type="match status" value="2"/>
</dbReference>
<dbReference type="PANTHER" id="PTHR19446">
    <property type="entry name" value="REVERSE TRANSCRIPTASES"/>
    <property type="match status" value="1"/>
</dbReference>
<dbReference type="Pfam" id="PF00078">
    <property type="entry name" value="RVT_1"/>
    <property type="match status" value="2"/>
</dbReference>
<feature type="compositionally biased region" description="Basic and acidic residues" evidence="1">
    <location>
        <begin position="4326"/>
        <end position="4335"/>
    </location>
</feature>
<feature type="region of interest" description="Disordered" evidence="1">
    <location>
        <begin position="1418"/>
        <end position="1465"/>
    </location>
</feature>
<organism evidence="3 4">
    <name type="scientific">Symbiodinium natans</name>
    <dbReference type="NCBI Taxonomy" id="878477"/>
    <lineage>
        <taxon>Eukaryota</taxon>
        <taxon>Sar</taxon>
        <taxon>Alveolata</taxon>
        <taxon>Dinophyceae</taxon>
        <taxon>Suessiales</taxon>
        <taxon>Symbiodiniaceae</taxon>
        <taxon>Symbiodinium</taxon>
    </lineage>
</organism>
<feature type="region of interest" description="Disordered" evidence="1">
    <location>
        <begin position="1337"/>
        <end position="1380"/>
    </location>
</feature>
<dbReference type="Gene3D" id="3.60.10.10">
    <property type="entry name" value="Endonuclease/exonuclease/phosphatase"/>
    <property type="match status" value="2"/>
</dbReference>
<accession>A0A812K9L1</accession>
<protein>
    <recommendedName>
        <fullName evidence="2">Reverse transcriptase domain-containing protein</fullName>
    </recommendedName>
</protein>
<dbReference type="InterPro" id="IPR036691">
    <property type="entry name" value="Endo/exonu/phosph_ase_sf"/>
</dbReference>
<name>A0A812K9L1_9DINO</name>
<evidence type="ECO:0000259" key="2">
    <source>
        <dbReference type="Pfam" id="PF00078"/>
    </source>
</evidence>
<feature type="domain" description="Reverse transcriptase" evidence="2">
    <location>
        <begin position="3427"/>
        <end position="3640"/>
    </location>
</feature>
<feature type="compositionally biased region" description="Basic and acidic residues" evidence="1">
    <location>
        <begin position="4278"/>
        <end position="4311"/>
    </location>
</feature>
<dbReference type="Proteomes" id="UP000604046">
    <property type="component" value="Unassembled WGS sequence"/>
</dbReference>
<evidence type="ECO:0000313" key="4">
    <source>
        <dbReference type="Proteomes" id="UP000604046"/>
    </source>
</evidence>
<feature type="compositionally biased region" description="Acidic residues" evidence="1">
    <location>
        <begin position="2191"/>
        <end position="2201"/>
    </location>
</feature>
<dbReference type="InterPro" id="IPR000477">
    <property type="entry name" value="RT_dom"/>
</dbReference>
<feature type="region of interest" description="Disordered" evidence="1">
    <location>
        <begin position="2104"/>
        <end position="2129"/>
    </location>
</feature>
<feature type="compositionally biased region" description="Pro residues" evidence="1">
    <location>
        <begin position="2111"/>
        <end position="2122"/>
    </location>
</feature>
<evidence type="ECO:0000256" key="1">
    <source>
        <dbReference type="SAM" id="MobiDB-lite"/>
    </source>
</evidence>
<feature type="domain" description="Reverse transcriptase" evidence="2">
    <location>
        <begin position="603"/>
        <end position="821"/>
    </location>
</feature>
<keyword evidence="4" id="KW-1185">Reference proteome</keyword>
<evidence type="ECO:0000313" key="3">
    <source>
        <dbReference type="EMBL" id="CAE7223536.1"/>
    </source>
</evidence>
<feature type="region of interest" description="Disordered" evidence="1">
    <location>
        <begin position="4267"/>
        <end position="4353"/>
    </location>
</feature>
<feature type="compositionally biased region" description="Pro residues" evidence="1">
    <location>
        <begin position="1362"/>
        <end position="1373"/>
    </location>
</feature>
<gene>
    <name evidence="3" type="ORF">SNAT2548_LOCUS8445</name>
</gene>
<feature type="compositionally biased region" description="Pro residues" evidence="1">
    <location>
        <begin position="1453"/>
        <end position="1465"/>
    </location>
</feature>
<comment type="caution">
    <text evidence="3">The sequence shown here is derived from an EMBL/GenBank/DDBJ whole genome shotgun (WGS) entry which is preliminary data.</text>
</comment>
<sequence>MDMPAKEAELLQWIEDFGEQYEQGSLECWTLNRICQLLERSKDDTLGVIEAIEAVLAGFRKQNPGPKSLLIGQANITSYRSEVRTWLLDRDESIWLLQETHVPESGTKALVNKFQSVGRQTWVGPAALTQGGSSGGLLTLAPSHRNAATGPAFMSEGKGFVSVSIRFQGWDLLLVNLYLQSGVGPTGGLNPEILSRLAAVLDQTSTQWLVLGDWNCSPSELLRLGFVYKVKGQVVAPSGPTINTGGTLDYAVASKRMAPLLSVSSSWDVPFKPHCAVTVELRVGVADLPVRQLKGFPLEPTALCPDELSMPEVQLGGFWDWSRPIDYEWASFTAGVEEQLFSVQAGRGWKLEVSFSPLVKTTSPEKLWKGSSPAFWQSFLTWTSKALGTNPDPRITPLFVEAKNRIPEFWSEMASCTAQALQDLLGAPDMQSHHLALEIIAQQGRSALKEAVRKSDEAYSQWLEEACKGGMRGLYKALKSEDSIPDRPYRNIPLEIRPHIRRAHWADVWQPMPGNEVNPNIDFDCLRDASVSQAKTLPPITGPMVAKVIKRMPTKAIGADGWSVQMLKCLAPLQLERLAQFFNTWEGQGAFPTQLSVVLVALINKSEDEERPIGLTPVPYRLWAKIRWPVFEKWLREYAATQDWDRAKKGLSSLDVALRRKLSHEILHRKKRHSVTVLLDLKAFYENVRHDNFVNQALSLKVPPLILNAAMSLYSAQRLISAEHCVSGPIKPTKGLVAGCPFAPGLSKIPFDEILRPAWVSGLAKTIDLYIDDTSFDTEAGNPHTAARRAVQLYKAVVGGLTAAGLPVSLGKTAFVCSSPKVEAALKEYLPESDQIKNAAKDLGIDCTAGRRRRIPFHRKRFGKGVKRKARLSTLRVKSMPARVRALRAGVQTVGLYGHEAVGLAPKRMHWLRASFAHELGRMSLGSVDLTIDHACPKRPDPAFTIISQHFKAIHRLLGFIPDSQRQHFDDVLPGMWLEYSQVEYPWKRAAGPVGALLCYLLDLGWTPVSADTWKCPEQPHSVTTKVGMHHLLCSLSKETDRWRLARIAQHDMLEPLSVGIDWAPLRKLRNKMAGQERSGLMAVWQGAIRADPCATCLRCGCAATMQHVLWECDWWRTNLPEPASFPRFRQEWPISSLWARGLLPISPYPDDGEWVRTTGAWCDGQVICGEAIYFATDGSPGKSKDPRFHRYTWAAIAFKLEGDEPVTIATAVGSLQSPLSVFRAEAAAVKFVAEHSEGNADLTLDCKGILPRVNGTPSIQSADLFDPIRLHAQRLSLNWVSSHLTEEQFRAKFGANQLWRRRANEIVDQLVGTAAEVNTLLARRAAALLSYDKDQGPLVQWPDKEQRKRRRVEPQDEQAPEPGPQHVQPPEPLVDNQAQGRRNPGVVLRENPHLEQHNPVHRPPAVVANQAERDEPPGIVLRENPHAPGAGPVLGAPDQDSCSEESEEEPMVPDPIVHPEPPPAPPAAPMLPAPLNFDYMDQEAGAAFAIAERARNTKPGLVAFKSDLGYPGVFQALPKDLIHVWFNDTGDSTAAYIHNGRTRFGYDAGGGYVLKVGTKQAFGDEVAISALLPKVAATIIGAGSTTLQVLLSGRPWEFRSHLVAWSMVEKIELLTDYGSRNQIHPQWSLYAFALLLQLQAVVPCLNEIIAGVSRTIAVCLSPSLLVFGDLQAEHNWIFFAGRIRMVHVLAAEYGPPKETCGKTSDERMVHVLAAEYGPPKETCGKTSDERAGVQTVGLYGHEAVGLAPKRMHWLRASFAHELGRMSLGSVDLTIDHACPKRPDPAFTIISQHFKAIHRLLGFIPDSQRQHFDDVLPGMWLEYSQVEYPWKRAAGPVGALLCYLLDLGWTPVSADTWKCPEQPHSVTTKVGMHHLLCSLSKETDRWRCGCAATMQHVLWECDWWRTNLPEPASFPRFRQEWPISSLWARGLLPTSPYPDDGEWVRTTGAWCDGQVICGEAIYFATDGSPGKSKDPRFHRYTWAAIAFKLEGDEPVTIATAVGSLQSPLSVFRAEAAAVKFVAEHSEGNADLTLDCKGILPRVNGTPSIQSADLFDPIRVHAQRLSLNWVSSHLTEEQFRAKFGANQLWRRRANEIVDQLVGTAAEDEQAPEPGPQQVQPPEPLVDNQAQGRRNPGVVLRENPQLEQHNPVHRPPAVVANQAERDEPPGIVLRENPHAPGAGPVLGAPDQDSCSEESEEEPMVPDPIVHPEPPPAPPAAPMLPAPLNFDDMDQEAGAAFAIAERARNTKPGLVAFKSDLGYPGVFQALPKDLIHVWFNDTGDSTAAYIHNGRTRFGYDAGGGYVLKVGTKQAFGDEVAISALLPKVAATIIGAGSTTLQVLLSGRPWEFRSHLVAWSMVEKIELLTDYGSRNQIHPQWSLYAFALLLQLSRHFALRDVSKTNLGIKPGLSAATPMLCFFDLADWHFEGLHAGRWIPKYSLRSFVETLRCVCDVTPLEPYLRRQAVVPCLNEIIAGLPAALKANLEIQMVLMVFGDLQAEHNRIFFAGRIRMVHVLAAEYGPPKETCGKTSDERMVHVLAAEYGPPKETCGKTSDERCWWDWHQAAAVMGKHCTVCAHCEAWKKATYRERAWSSQRKKWQWPKEDATWWTRPAKNKEGMADQALTKAWGTLSMEAKKAIEEAGWKPRTMEPGPIWPPGLPGNGSQAESMSQKEYHAAIETVWQGAEPAVQRLLRAAGIPPPGDYKPEDETPKQAIQATELEVAEAQKKVQACVKDEEDSPYKDVADYLEKEGIILSEEQAEALKTRMAVKVVETDWTGVLGPRGNADGARTLAGACPGRVKPQAGTGPRYFGLGGADHEDLPQEWQMLCQVVGRYDASSEAAALEAIEKLEEQELNPLQQRACHEVLRSFVEQDAQYAKWILADVASGYRQDDKAECIKITSANITSWRKPIAAWIHELGPDLVVLQETHLKTEGIQQAMSHCQDMGYTFIGMPGSTKTKGVQGGLAVVAPRHRNLRYLTEYGTGPAGFLACAMRNKGWDLIIVSLYLESGVGFQAPNNIQVLARLIAFLKGCKVPYMVLGDWNEAQDTMRGTTLATEVGGAFVGVGEPTAQGSDEIDYGLVAKCLVPILQVKTDWETPFRPHAAMHWRVAQPCSSPDAPQMKKAGALVTETVEYEPVQNTQSINILDEPKMVDELSETFAHLSAGVERSITGRIDGMGVKSEIVRKKLVVNNPENVVWTGKRAAIWNRVQQWVKQGRHHGDAHPVARLVQRRLGEYYEGDAQTQEDMLASILGRGTDARLVLKRIDEQQCYARKADMEETAHQYKQWLSKAMEKGMRPLYNALRKEEQVVHRPYMEYDMLERPHIRRDHWAAVWTTGQPLAKSASLMTELEDAAKKQAASVEPLNPVEVKARIKKLALKSPGPDGWRIDHLQAMDDKAVEAVVSFYHECEAKAAWPQQMTVSLIAMLPKNLTRERPIALLHILYRTWVRLRWDLVSTWQAGYATTATYDKAVPGSCCLDVAVGRLLRNEVAKTNGVHVVSLFVDLESFFDTIQFQQLIMAATALQYPPLILKMALEVYMGARYLVADGVLSAGIRATNGVQAGCPAAPSLAKVALHPVIEKIQRRRDVANVDCWLDDVSIDIQHKSFKHVADSAIRVYRSLKDGMDANGFTISSKKTGFVASSTQASKHLRELLLPHEPQVYDVMRDLGVDSTGGRKRRLVTSATRAKKAHARHSKLSRLGPPPSTKLRVVKAAITSVALWGHPSVGVSPKRMKWLRTVVGKHLGKYKLGSLETILDMGAKKCQDPKRTIHKQHFKVVAKVFRAWIGGGKAHFDLAWKTTWKRLSAAKHHWPLVTGPMAATMAYLLDLKVDASDPGKWKRGSVLNVDWTQPRMGSLAYKWLEGFLEEQKRAAIARQAGGAGAQEGLDWTPHHKLTKLGGLSPGLMEGIKSVWHAGVITESKPGWCKKCQMPATLEHVLKECPYWREQGFKEPKLQEYLRHKYPWECLWTRALLPKLAVWHPKPPEHLLGLRYQGCFAADAKVEAEGLIFATDASGGPGGIDPRVQTSALAVVAMSWTKGVLEEAGRITELVYPWQPVVDMERRALFRLMEHTEDLIDVTMDCKPAVQVLQKTQPPEDDLEWSKVWNDRKRIKATWVPSHKTEEEFLAKMGPGTLWRRAANDMADKVCGAVAAAAYSPAHKRRVKELDNVVRTLSLAYGARAAHILRKRKEEDFPFILDHAHYKEKMEASQKAEGCKKAQGNAKLNKRQRLWQLLKVVLEQYCVNQPEGKLATQAQTLVNGGSMSNVQFQQPRVQFGGNRPDKGKGKSKNKQKDQPRERSPLRQARHPEQPWDREEESASESPVGPVRLRERGEDSAASHQAEGVNTEQEAREPRTVTLAEGPGYALDRLWVMKLAMEPQSFGNEAGYGEQFPTLVTRTLWAGWIGVLFDEAVEGYCHHYFYGSIIRRAELFNTWGQEHRHEAGVLRQSLFYLVAITSWLTMQGVALSDVTVSNVGRDPMSGSLPRAVFFDTAEWTMLQEERYKLSSGLVRLLEKYDEELLATIRGLVRTYDGKASALWMACKITLGMPYDEADE</sequence>
<feature type="compositionally biased region" description="Acidic residues" evidence="1">
    <location>
        <begin position="1442"/>
        <end position="1452"/>
    </location>
</feature>
<proteinExistence type="predicted"/>
<dbReference type="EMBL" id="CAJNDS010000624">
    <property type="protein sequence ID" value="CAE7223536.1"/>
    <property type="molecule type" value="Genomic_DNA"/>
</dbReference>
<feature type="region of interest" description="Disordered" evidence="1">
    <location>
        <begin position="2167"/>
        <end position="2226"/>
    </location>
</feature>
<feature type="compositionally biased region" description="Pro residues" evidence="1">
    <location>
        <begin position="2202"/>
        <end position="2222"/>
    </location>
</feature>